<dbReference type="OrthoDB" id="9801363at2"/>
<organism evidence="3 4">
    <name type="scientific">Pseudonocardia sulfidoxydans NBRC 16205</name>
    <dbReference type="NCBI Taxonomy" id="1223511"/>
    <lineage>
        <taxon>Bacteria</taxon>
        <taxon>Bacillati</taxon>
        <taxon>Actinomycetota</taxon>
        <taxon>Actinomycetes</taxon>
        <taxon>Pseudonocardiales</taxon>
        <taxon>Pseudonocardiaceae</taxon>
        <taxon>Pseudonocardia</taxon>
    </lineage>
</organism>
<evidence type="ECO:0000259" key="1">
    <source>
        <dbReference type="Pfam" id="PF13649"/>
    </source>
</evidence>
<dbReference type="AlphaFoldDB" id="A0A511DNB6"/>
<evidence type="ECO:0000313" key="4">
    <source>
        <dbReference type="Proteomes" id="UP000321685"/>
    </source>
</evidence>
<dbReference type="InterPro" id="IPR048711">
    <property type="entry name" value="WHD_Rv2258c"/>
</dbReference>
<sequence length="361" mass="37785">MTTIAPRTPEQVADEVAGRLFQAGIAAFELLTVGLGDRLGLYQALAGHGGPTTADDLAGSAGVDARYVREWCEQQATAGILDVDDPAADPAERCYALPLGAEAVLLDPDSPACVVPLPEFLESAARVMPALDRAYRTGGGVPYADYGVAHAQGGFNRAAFTGRLVSEWLPAVPDLDEALRGGGRVAELGCGVGWAAIAVARGYPDATVDAFDADPVSIDAARRNAADAGVADRVRFVVADVTDPALTGDHAGVFAFEMIHDLADPVAALRTARRLTRGPVIVMDENVGDVFTVPGGPVDRLFYAASVLHCLPVGRSAQPSAATGTVMRPATLRRYAADAGFARVVDLPIEDALFRFYRLEG</sequence>
<keyword evidence="3" id="KW-0808">Transferase</keyword>
<comment type="caution">
    <text evidence="3">The sequence shown here is derived from an EMBL/GenBank/DDBJ whole genome shotgun (WGS) entry which is preliminary data.</text>
</comment>
<gene>
    <name evidence="3" type="ORF">PSU4_42380</name>
</gene>
<feature type="domain" description="S-adenosylmethionine-dependent methyltransferase Rv2258c-like winged HTH" evidence="2">
    <location>
        <begin position="31"/>
        <end position="101"/>
    </location>
</feature>
<dbReference type="EMBL" id="BJVJ01000050">
    <property type="protein sequence ID" value="GEL25284.1"/>
    <property type="molecule type" value="Genomic_DNA"/>
</dbReference>
<protein>
    <submittedName>
        <fullName evidence="3">SAM-dependent methyltransferase</fullName>
    </submittedName>
</protein>
<dbReference type="GO" id="GO:0008168">
    <property type="term" value="F:methyltransferase activity"/>
    <property type="evidence" value="ECO:0007669"/>
    <property type="project" value="UniProtKB-KW"/>
</dbReference>
<dbReference type="Proteomes" id="UP000321685">
    <property type="component" value="Unassembled WGS sequence"/>
</dbReference>
<evidence type="ECO:0000259" key="2">
    <source>
        <dbReference type="Pfam" id="PF21320"/>
    </source>
</evidence>
<dbReference type="InterPro" id="IPR029063">
    <property type="entry name" value="SAM-dependent_MTases_sf"/>
</dbReference>
<dbReference type="PANTHER" id="PTHR45128">
    <property type="entry name" value="METHYLTRANSFERASE TYPE 11"/>
    <property type="match status" value="1"/>
</dbReference>
<dbReference type="InterPro" id="IPR053173">
    <property type="entry name" value="SAM-binding_MTase"/>
</dbReference>
<evidence type="ECO:0000313" key="3">
    <source>
        <dbReference type="EMBL" id="GEL25284.1"/>
    </source>
</evidence>
<accession>A0A511DNB6</accession>
<dbReference type="Gene3D" id="3.40.50.150">
    <property type="entry name" value="Vaccinia Virus protein VP39"/>
    <property type="match status" value="1"/>
</dbReference>
<dbReference type="PANTHER" id="PTHR45128:SF2">
    <property type="entry name" value="METHYLTRANSFERASE DOMAIN-CONTAINING PROTEIN"/>
    <property type="match status" value="1"/>
</dbReference>
<name>A0A511DNB6_9PSEU</name>
<dbReference type="InterPro" id="IPR041698">
    <property type="entry name" value="Methyltransf_25"/>
</dbReference>
<dbReference type="Pfam" id="PF13649">
    <property type="entry name" value="Methyltransf_25"/>
    <property type="match status" value="1"/>
</dbReference>
<dbReference type="SUPFAM" id="SSF53335">
    <property type="entry name" value="S-adenosyl-L-methionine-dependent methyltransferases"/>
    <property type="match status" value="1"/>
</dbReference>
<reference evidence="3 4" key="1">
    <citation type="submission" date="2019-07" db="EMBL/GenBank/DDBJ databases">
        <title>Whole genome shotgun sequence of Pseudonocardia sulfidoxydans NBRC 16205.</title>
        <authorList>
            <person name="Hosoyama A."/>
            <person name="Uohara A."/>
            <person name="Ohji S."/>
            <person name="Ichikawa N."/>
        </authorList>
    </citation>
    <scope>NUCLEOTIDE SEQUENCE [LARGE SCALE GENOMIC DNA]</scope>
    <source>
        <strain evidence="3 4">NBRC 16205</strain>
    </source>
</reference>
<dbReference type="Pfam" id="PF21320">
    <property type="entry name" value="WHD_Rv2258c"/>
    <property type="match status" value="1"/>
</dbReference>
<keyword evidence="4" id="KW-1185">Reference proteome</keyword>
<feature type="domain" description="Methyltransferase" evidence="1">
    <location>
        <begin position="185"/>
        <end position="277"/>
    </location>
</feature>
<proteinExistence type="predicted"/>
<dbReference type="RefSeq" id="WP_147111201.1">
    <property type="nucleotide sequence ID" value="NZ_BJVJ01000050.1"/>
</dbReference>
<keyword evidence="3" id="KW-0489">Methyltransferase</keyword>
<dbReference type="CDD" id="cd02440">
    <property type="entry name" value="AdoMet_MTases"/>
    <property type="match status" value="1"/>
</dbReference>
<dbReference type="GO" id="GO:0032259">
    <property type="term" value="P:methylation"/>
    <property type="evidence" value="ECO:0007669"/>
    <property type="project" value="UniProtKB-KW"/>
</dbReference>